<dbReference type="AlphaFoldDB" id="A0A0F9LBT2"/>
<comment type="caution">
    <text evidence="1">The sequence shown here is derived from an EMBL/GenBank/DDBJ whole genome shotgun (WGS) entry which is preliminary data.</text>
</comment>
<evidence type="ECO:0000313" key="1">
    <source>
        <dbReference type="EMBL" id="KKM25015.1"/>
    </source>
</evidence>
<organism evidence="1">
    <name type="scientific">marine sediment metagenome</name>
    <dbReference type="NCBI Taxonomy" id="412755"/>
    <lineage>
        <taxon>unclassified sequences</taxon>
        <taxon>metagenomes</taxon>
        <taxon>ecological metagenomes</taxon>
    </lineage>
</organism>
<reference evidence="1" key="1">
    <citation type="journal article" date="2015" name="Nature">
        <title>Complex archaea that bridge the gap between prokaryotes and eukaryotes.</title>
        <authorList>
            <person name="Spang A."/>
            <person name="Saw J.H."/>
            <person name="Jorgensen S.L."/>
            <person name="Zaremba-Niedzwiedzka K."/>
            <person name="Martijn J."/>
            <person name="Lind A.E."/>
            <person name="van Eijk R."/>
            <person name="Schleper C."/>
            <person name="Guy L."/>
            <person name="Ettema T.J."/>
        </authorList>
    </citation>
    <scope>NUCLEOTIDE SEQUENCE</scope>
</reference>
<proteinExistence type="predicted"/>
<accession>A0A0F9LBT2</accession>
<sequence length="39" mass="3916">MGGEELCSCGSGKLAKECCAPCACGSGKPAKECCFAEKK</sequence>
<name>A0A0F9LBT2_9ZZZZ</name>
<dbReference type="EMBL" id="LAZR01012805">
    <property type="protein sequence ID" value="KKM25015.1"/>
    <property type="molecule type" value="Genomic_DNA"/>
</dbReference>
<gene>
    <name evidence="1" type="ORF">LCGC14_1599240</name>
</gene>
<protein>
    <submittedName>
        <fullName evidence="1">Uncharacterized protein</fullName>
    </submittedName>
</protein>